<dbReference type="PRINTS" id="PR00032">
    <property type="entry name" value="HTHARAC"/>
</dbReference>
<dbReference type="PANTHER" id="PTHR47894:SF4">
    <property type="entry name" value="HTH-TYPE TRANSCRIPTIONAL REGULATOR GADX"/>
    <property type="match status" value="1"/>
</dbReference>
<sequence length="321" mass="36595">MIFDWCCVHEYQQQPHGGLIFITTRSSFGMKYKRILSQSHIVLKEFYVDHHLIVNLKNGDGDVCINGQSVTISSNATLVIPKFSHISCTINQKDCHKNIELQLLMVGEETIAQSFKYMASLKQPNTPTANCMPVYHLNETPDVVEQNFQLFQQSLPAVADTRLEKTFLTQSLFFILLALNEAGIDVFNVYRFNYDEPKERTIARLITQDPQRKWSVDDMAKALFTTQSTLRRHLAKEGVSFSQLLLDVRMGLALNYLTFSNYSISQIGHRSGFGSAAYFCDAFKRKYGITPSQFRATSREHNDMSALHQLTPKAEMTIDVV</sequence>
<evidence type="ECO:0000256" key="3">
    <source>
        <dbReference type="ARBA" id="ARBA00023163"/>
    </source>
</evidence>
<dbReference type="PANTHER" id="PTHR47894">
    <property type="entry name" value="HTH-TYPE TRANSCRIPTIONAL REGULATOR GADX"/>
    <property type="match status" value="1"/>
</dbReference>
<dbReference type="Pfam" id="PF12833">
    <property type="entry name" value="HTH_18"/>
    <property type="match status" value="1"/>
</dbReference>
<keyword evidence="1" id="KW-0805">Transcription regulation</keyword>
<gene>
    <name evidence="5" type="ORF">VDA_001834</name>
</gene>
<keyword evidence="2" id="KW-0238">DNA-binding</keyword>
<dbReference type="GO" id="GO:0005829">
    <property type="term" value="C:cytosol"/>
    <property type="evidence" value="ECO:0007669"/>
    <property type="project" value="TreeGrafter"/>
</dbReference>
<dbReference type="Proteomes" id="UP000003579">
    <property type="component" value="Unassembled WGS sequence"/>
</dbReference>
<dbReference type="eggNOG" id="COG2207">
    <property type="taxonomic scope" value="Bacteria"/>
</dbReference>
<dbReference type="InterPro" id="IPR018060">
    <property type="entry name" value="HTH_AraC"/>
</dbReference>
<dbReference type="PROSITE" id="PS00041">
    <property type="entry name" value="HTH_ARAC_FAMILY_1"/>
    <property type="match status" value="1"/>
</dbReference>
<evidence type="ECO:0000256" key="2">
    <source>
        <dbReference type="ARBA" id="ARBA00023125"/>
    </source>
</evidence>
<accession>D0YX71</accession>
<dbReference type="PROSITE" id="PS01124">
    <property type="entry name" value="HTH_ARAC_FAMILY_2"/>
    <property type="match status" value="1"/>
</dbReference>
<dbReference type="SMART" id="SM00342">
    <property type="entry name" value="HTH_ARAC"/>
    <property type="match status" value="1"/>
</dbReference>
<evidence type="ECO:0000256" key="1">
    <source>
        <dbReference type="ARBA" id="ARBA00023015"/>
    </source>
</evidence>
<keyword evidence="6" id="KW-1185">Reference proteome</keyword>
<dbReference type="InterPro" id="IPR009057">
    <property type="entry name" value="Homeodomain-like_sf"/>
</dbReference>
<dbReference type="GO" id="GO:0000976">
    <property type="term" value="F:transcription cis-regulatory region binding"/>
    <property type="evidence" value="ECO:0007669"/>
    <property type="project" value="TreeGrafter"/>
</dbReference>
<name>D0YX71_PHODD</name>
<dbReference type="EMBL" id="ADBS01000001">
    <property type="protein sequence ID" value="EEZ40802.1"/>
    <property type="molecule type" value="Genomic_DNA"/>
</dbReference>
<dbReference type="AlphaFoldDB" id="D0YX71"/>
<proteinExistence type="predicted"/>
<dbReference type="InterPro" id="IPR018062">
    <property type="entry name" value="HTH_AraC-typ_CS"/>
</dbReference>
<protein>
    <submittedName>
        <fullName evidence="5">Transcriptional regulator AraC family protein</fullName>
    </submittedName>
</protein>
<evidence type="ECO:0000259" key="4">
    <source>
        <dbReference type="PROSITE" id="PS01124"/>
    </source>
</evidence>
<reference evidence="5 6" key="1">
    <citation type="submission" date="2009-11" db="EMBL/GenBank/DDBJ databases">
        <authorList>
            <consortium name="Los Alamos National Laboratory (LANL)"/>
            <consortium name="National Microbial Pathogen Data Resource (NMPDR)"/>
            <person name="Munk A.C."/>
            <person name="Tapia R."/>
            <person name="Green L."/>
            <person name="Rogers Y."/>
            <person name="Detter J.C."/>
            <person name="Bruce D."/>
            <person name="Brettin T.S."/>
            <person name="Colwell R."/>
            <person name="Huq A."/>
            <person name="Grim C.J."/>
            <person name="Hasan N.A."/>
            <person name="Vonstein V."/>
            <person name="Bartels D."/>
        </authorList>
    </citation>
    <scope>NUCLEOTIDE SEQUENCE [LARGE SCALE GENOMIC DNA]</scope>
    <source>
        <strain evidence="5 6">CIP 102761</strain>
    </source>
</reference>
<dbReference type="Gene3D" id="1.10.10.60">
    <property type="entry name" value="Homeodomain-like"/>
    <property type="match status" value="1"/>
</dbReference>
<organism evidence="5 6">
    <name type="scientific">Photobacterium damselae subsp. damselae CIP 102761</name>
    <dbReference type="NCBI Taxonomy" id="675817"/>
    <lineage>
        <taxon>Bacteria</taxon>
        <taxon>Pseudomonadati</taxon>
        <taxon>Pseudomonadota</taxon>
        <taxon>Gammaproteobacteria</taxon>
        <taxon>Vibrionales</taxon>
        <taxon>Vibrionaceae</taxon>
        <taxon>Photobacterium</taxon>
    </lineage>
</organism>
<evidence type="ECO:0000313" key="5">
    <source>
        <dbReference type="EMBL" id="EEZ40802.1"/>
    </source>
</evidence>
<keyword evidence="3" id="KW-0804">Transcription</keyword>
<evidence type="ECO:0000313" key="6">
    <source>
        <dbReference type="Proteomes" id="UP000003579"/>
    </source>
</evidence>
<feature type="domain" description="HTH araC/xylS-type" evidence="4">
    <location>
        <begin position="200"/>
        <end position="297"/>
    </location>
</feature>
<dbReference type="GO" id="GO:0003700">
    <property type="term" value="F:DNA-binding transcription factor activity"/>
    <property type="evidence" value="ECO:0007669"/>
    <property type="project" value="InterPro"/>
</dbReference>
<dbReference type="SUPFAM" id="SSF46689">
    <property type="entry name" value="Homeodomain-like"/>
    <property type="match status" value="1"/>
</dbReference>
<dbReference type="InterPro" id="IPR020449">
    <property type="entry name" value="Tscrpt_reg_AraC-type_HTH"/>
</dbReference>